<name>A0A926XU08_9BACT</name>
<organism evidence="1 2">
    <name type="scientific">Spirosoma profusum</name>
    <dbReference type="NCBI Taxonomy" id="2771354"/>
    <lineage>
        <taxon>Bacteria</taxon>
        <taxon>Pseudomonadati</taxon>
        <taxon>Bacteroidota</taxon>
        <taxon>Cytophagia</taxon>
        <taxon>Cytophagales</taxon>
        <taxon>Cytophagaceae</taxon>
        <taxon>Spirosoma</taxon>
    </lineage>
</organism>
<dbReference type="RefSeq" id="WP_190885984.1">
    <property type="nucleotide sequence ID" value="NZ_JACWZY010000003.1"/>
</dbReference>
<dbReference type="AlphaFoldDB" id="A0A926XU08"/>
<proteinExistence type="predicted"/>
<dbReference type="Proteomes" id="UP000598820">
    <property type="component" value="Unassembled WGS sequence"/>
</dbReference>
<protein>
    <submittedName>
        <fullName evidence="1">Uncharacterized protein</fullName>
    </submittedName>
</protein>
<gene>
    <name evidence="1" type="ORF">IC229_05765</name>
</gene>
<accession>A0A926XU08</accession>
<comment type="caution">
    <text evidence="1">The sequence shown here is derived from an EMBL/GenBank/DDBJ whole genome shotgun (WGS) entry which is preliminary data.</text>
</comment>
<evidence type="ECO:0000313" key="1">
    <source>
        <dbReference type="EMBL" id="MBD2700132.1"/>
    </source>
</evidence>
<dbReference type="EMBL" id="JACWZY010000003">
    <property type="protein sequence ID" value="MBD2700132.1"/>
    <property type="molecule type" value="Genomic_DNA"/>
</dbReference>
<reference evidence="1" key="1">
    <citation type="submission" date="2020-09" db="EMBL/GenBank/DDBJ databases">
        <authorList>
            <person name="Kim M.K."/>
        </authorList>
    </citation>
    <scope>NUCLEOTIDE SEQUENCE</scope>
    <source>
        <strain evidence="1">BT702</strain>
    </source>
</reference>
<keyword evidence="2" id="KW-1185">Reference proteome</keyword>
<evidence type="ECO:0000313" key="2">
    <source>
        <dbReference type="Proteomes" id="UP000598820"/>
    </source>
</evidence>
<sequence>MKPIKTKPMLYAHYLGLLQEKAREMGYNLVLHGSLNRDCDLIAIPWVDQPQPHLDLIRALDYILTGRGDDAYKEPEYYLYSILPGGRHSYVINIYRGGYRSDDSYVEDPQFYLDISVTPLVERIVSSGVAV</sequence>